<dbReference type="EMBL" id="MCZJ01000003">
    <property type="protein sequence ID" value="PMM62193.1"/>
    <property type="molecule type" value="Genomic_DNA"/>
</dbReference>
<comment type="caution">
    <text evidence="1">The sequence shown here is derived from an EMBL/GenBank/DDBJ whole genome shotgun (WGS) entry which is preliminary data.</text>
</comment>
<organism evidence="1 2">
    <name type="scientific">Vibrio lentus</name>
    <dbReference type="NCBI Taxonomy" id="136468"/>
    <lineage>
        <taxon>Bacteria</taxon>
        <taxon>Pseudomonadati</taxon>
        <taxon>Pseudomonadota</taxon>
        <taxon>Gammaproteobacteria</taxon>
        <taxon>Vibrionales</taxon>
        <taxon>Vibrionaceae</taxon>
        <taxon>Vibrio</taxon>
    </lineage>
</organism>
<evidence type="ECO:0000313" key="2">
    <source>
        <dbReference type="Proteomes" id="UP000235554"/>
    </source>
</evidence>
<evidence type="ECO:0000313" key="1">
    <source>
        <dbReference type="EMBL" id="PMM62193.1"/>
    </source>
</evidence>
<dbReference type="Proteomes" id="UP000235554">
    <property type="component" value="Unassembled WGS sequence"/>
</dbReference>
<reference evidence="2" key="1">
    <citation type="submission" date="2016-07" db="EMBL/GenBank/DDBJ databases">
        <title>Nontailed viruses are major unrecognized killers of bacteria in the ocean.</title>
        <authorList>
            <person name="Kauffman K."/>
            <person name="Hussain F."/>
            <person name="Yang J."/>
            <person name="Arevalo P."/>
            <person name="Brown J."/>
            <person name="Cutler M."/>
            <person name="Kelly L."/>
            <person name="Polz M.F."/>
        </authorList>
    </citation>
    <scope>NUCLEOTIDE SEQUENCE [LARGE SCALE GENOMIC DNA]</scope>
    <source>
        <strain evidence="2">10N.261.48.A1</strain>
    </source>
</reference>
<name>A0A855IVP8_9VIBR</name>
<sequence>MNYCPHCSKKIGEKTEEDWYSHLPPRGGYTSEVFTTKCCGRQVRLSCEGMMFYLISEPPKEGEVRVLFGAL</sequence>
<dbReference type="AlphaFoldDB" id="A0A855IVP8"/>
<accession>A0A855IVP8</accession>
<gene>
    <name evidence="1" type="ORF">BCT50_15815</name>
</gene>
<protein>
    <submittedName>
        <fullName evidence="1">Uncharacterized protein</fullName>
    </submittedName>
</protein>
<proteinExistence type="predicted"/>